<dbReference type="EMBL" id="MCGN01000006">
    <property type="protein sequence ID" value="ORY95855.1"/>
    <property type="molecule type" value="Genomic_DNA"/>
</dbReference>
<evidence type="ECO:0000313" key="2">
    <source>
        <dbReference type="EMBL" id="ORY95855.1"/>
    </source>
</evidence>
<dbReference type="Proteomes" id="UP000242180">
    <property type="component" value="Unassembled WGS sequence"/>
</dbReference>
<keyword evidence="1" id="KW-0812">Transmembrane</keyword>
<sequence>MKFRTVSPVYSAVIMITMMIVLSDAIVRIRRSDKIGTMFQINPCQKRTLWNHSIALESTISFEGLLLRRIHFCFRRSG</sequence>
<organism evidence="2 3">
    <name type="scientific">Syncephalastrum racemosum</name>
    <name type="common">Filamentous fungus</name>
    <dbReference type="NCBI Taxonomy" id="13706"/>
    <lineage>
        <taxon>Eukaryota</taxon>
        <taxon>Fungi</taxon>
        <taxon>Fungi incertae sedis</taxon>
        <taxon>Mucoromycota</taxon>
        <taxon>Mucoromycotina</taxon>
        <taxon>Mucoromycetes</taxon>
        <taxon>Mucorales</taxon>
        <taxon>Syncephalastraceae</taxon>
        <taxon>Syncephalastrum</taxon>
    </lineage>
</organism>
<dbReference type="AlphaFoldDB" id="A0A1X2HB37"/>
<proteinExistence type="predicted"/>
<dbReference type="InParanoid" id="A0A1X2HB37"/>
<evidence type="ECO:0000256" key="1">
    <source>
        <dbReference type="SAM" id="Phobius"/>
    </source>
</evidence>
<gene>
    <name evidence="2" type="ORF">BCR43DRAFT_493709</name>
</gene>
<accession>A0A1X2HB37</accession>
<evidence type="ECO:0000313" key="3">
    <source>
        <dbReference type="Proteomes" id="UP000242180"/>
    </source>
</evidence>
<name>A0A1X2HB37_SYNRA</name>
<keyword evidence="1" id="KW-1133">Transmembrane helix</keyword>
<feature type="transmembrane region" description="Helical" evidence="1">
    <location>
        <begin position="6"/>
        <end position="27"/>
    </location>
</feature>
<protein>
    <submittedName>
        <fullName evidence="2">Uncharacterized protein</fullName>
    </submittedName>
</protein>
<keyword evidence="3" id="KW-1185">Reference proteome</keyword>
<reference evidence="2 3" key="1">
    <citation type="submission" date="2016-07" db="EMBL/GenBank/DDBJ databases">
        <title>Pervasive Adenine N6-methylation of Active Genes in Fungi.</title>
        <authorList>
            <consortium name="DOE Joint Genome Institute"/>
            <person name="Mondo S.J."/>
            <person name="Dannebaum R.O."/>
            <person name="Kuo R.C."/>
            <person name="Labutti K."/>
            <person name="Haridas S."/>
            <person name="Kuo A."/>
            <person name="Salamov A."/>
            <person name="Ahrendt S.R."/>
            <person name="Lipzen A."/>
            <person name="Sullivan W."/>
            <person name="Andreopoulos W.B."/>
            <person name="Clum A."/>
            <person name="Lindquist E."/>
            <person name="Daum C."/>
            <person name="Ramamoorthy G.K."/>
            <person name="Gryganskyi A."/>
            <person name="Culley D."/>
            <person name="Magnuson J.K."/>
            <person name="James T.Y."/>
            <person name="O'Malley M.A."/>
            <person name="Stajich J.E."/>
            <person name="Spatafora J.W."/>
            <person name="Visel A."/>
            <person name="Grigoriev I.V."/>
        </authorList>
    </citation>
    <scope>NUCLEOTIDE SEQUENCE [LARGE SCALE GENOMIC DNA]</scope>
    <source>
        <strain evidence="2 3">NRRL 2496</strain>
    </source>
</reference>
<keyword evidence="1" id="KW-0472">Membrane</keyword>
<comment type="caution">
    <text evidence="2">The sequence shown here is derived from an EMBL/GenBank/DDBJ whole genome shotgun (WGS) entry which is preliminary data.</text>
</comment>